<dbReference type="SUPFAM" id="SSF88723">
    <property type="entry name" value="PIN domain-like"/>
    <property type="match status" value="1"/>
</dbReference>
<gene>
    <name evidence="2" type="ORF">DWB85_14035</name>
</gene>
<dbReference type="Proteomes" id="UP000265509">
    <property type="component" value="Unassembled WGS sequence"/>
</dbReference>
<dbReference type="InterPro" id="IPR052919">
    <property type="entry name" value="TA_system_RNase"/>
</dbReference>
<dbReference type="InterPro" id="IPR029060">
    <property type="entry name" value="PIN-like_dom_sf"/>
</dbReference>
<dbReference type="Pfam" id="PF01850">
    <property type="entry name" value="PIN"/>
    <property type="match status" value="1"/>
</dbReference>
<dbReference type="PANTHER" id="PTHR36173:SF1">
    <property type="entry name" value="RIBONUCLEASE VAPC22"/>
    <property type="match status" value="1"/>
</dbReference>
<protein>
    <submittedName>
        <fullName evidence="2">PIN domain-containing protein</fullName>
    </submittedName>
</protein>
<organism evidence="2 3">
    <name type="scientific">Seongchinamella sediminis</name>
    <dbReference type="NCBI Taxonomy" id="2283635"/>
    <lineage>
        <taxon>Bacteria</taxon>
        <taxon>Pseudomonadati</taxon>
        <taxon>Pseudomonadota</taxon>
        <taxon>Gammaproteobacteria</taxon>
        <taxon>Cellvibrionales</taxon>
        <taxon>Halieaceae</taxon>
        <taxon>Seongchinamella</taxon>
    </lineage>
</organism>
<accession>A0A3L7DWN7</accession>
<dbReference type="EMBL" id="QRAN01000015">
    <property type="protein sequence ID" value="RLQ21195.1"/>
    <property type="molecule type" value="Genomic_DNA"/>
</dbReference>
<dbReference type="RefSeq" id="WP_117955809.1">
    <property type="nucleotide sequence ID" value="NZ_QRAN01000015.1"/>
</dbReference>
<feature type="domain" description="PIN" evidence="1">
    <location>
        <begin position="2"/>
        <end position="123"/>
    </location>
</feature>
<keyword evidence="3" id="KW-1185">Reference proteome</keyword>
<name>A0A3L7DWN7_9GAMM</name>
<comment type="caution">
    <text evidence="2">The sequence shown here is derived from an EMBL/GenBank/DDBJ whole genome shotgun (WGS) entry which is preliminary data.</text>
</comment>
<dbReference type="InterPro" id="IPR041705">
    <property type="entry name" value="PIN_Sll0205"/>
</dbReference>
<reference evidence="2 3" key="1">
    <citation type="submission" date="2018-07" db="EMBL/GenBank/DDBJ databases">
        <title>Halioglobus sp. genome submission.</title>
        <authorList>
            <person name="Ye M.-Q."/>
            <person name="Du Z.-J."/>
        </authorList>
    </citation>
    <scope>NUCLEOTIDE SEQUENCE [LARGE SCALE GENOMIC DNA]</scope>
    <source>
        <strain evidence="2 3">U0301</strain>
    </source>
</reference>
<dbReference type="Gene3D" id="3.40.50.1010">
    <property type="entry name" value="5'-nuclease"/>
    <property type="match status" value="1"/>
</dbReference>
<evidence type="ECO:0000313" key="3">
    <source>
        <dbReference type="Proteomes" id="UP000265509"/>
    </source>
</evidence>
<dbReference type="AlphaFoldDB" id="A0A3L7DWN7"/>
<dbReference type="PANTHER" id="PTHR36173">
    <property type="entry name" value="RIBONUCLEASE VAPC16-RELATED"/>
    <property type="match status" value="1"/>
</dbReference>
<dbReference type="InterPro" id="IPR002716">
    <property type="entry name" value="PIN_dom"/>
</dbReference>
<dbReference type="CDD" id="cd09872">
    <property type="entry name" value="PIN_Sll0205-like"/>
    <property type="match status" value="1"/>
</dbReference>
<evidence type="ECO:0000259" key="1">
    <source>
        <dbReference type="Pfam" id="PF01850"/>
    </source>
</evidence>
<sequence length="131" mass="14452">MILLDTCAIIWDALAPDQLSPAAKSAIDQADMHEQLAIADISFWEIAMLINKGRLHTAEPSSYLLNLFLQSRAVAVKALSPEIAEMSVSFDETMNKDPADRIIAATAIVHNARLVTADQNLLRHPMIDTVW</sequence>
<proteinExistence type="predicted"/>
<dbReference type="OrthoDB" id="9798990at2"/>
<evidence type="ECO:0000313" key="2">
    <source>
        <dbReference type="EMBL" id="RLQ21195.1"/>
    </source>
</evidence>